<dbReference type="FunFam" id="1.20.1250.20:FF:000082">
    <property type="entry name" value="MFS multidrug transporter, putative"/>
    <property type="match status" value="1"/>
</dbReference>
<evidence type="ECO:0000256" key="4">
    <source>
        <dbReference type="ARBA" id="ARBA00022989"/>
    </source>
</evidence>
<keyword evidence="2" id="KW-0813">Transport</keyword>
<dbReference type="Pfam" id="PF07690">
    <property type="entry name" value="MFS_1"/>
    <property type="match status" value="1"/>
</dbReference>
<comment type="subcellular location">
    <subcellularLocation>
        <location evidence="1">Membrane</location>
        <topology evidence="1">Multi-pass membrane protein</topology>
    </subcellularLocation>
</comment>
<name>A0A5N6KWD4_9ROSI</name>
<feature type="region of interest" description="Disordered" evidence="6">
    <location>
        <begin position="276"/>
        <end position="308"/>
    </location>
</feature>
<dbReference type="SUPFAM" id="SSF103473">
    <property type="entry name" value="MFS general substrate transporter"/>
    <property type="match status" value="1"/>
</dbReference>
<evidence type="ECO:0000256" key="2">
    <source>
        <dbReference type="ARBA" id="ARBA00022448"/>
    </source>
</evidence>
<evidence type="ECO:0000256" key="7">
    <source>
        <dbReference type="SAM" id="Phobius"/>
    </source>
</evidence>
<dbReference type="Gene3D" id="1.20.1250.20">
    <property type="entry name" value="MFS general substrate transporter like domains"/>
    <property type="match status" value="1"/>
</dbReference>
<dbReference type="PROSITE" id="PS50850">
    <property type="entry name" value="MFS"/>
    <property type="match status" value="1"/>
</dbReference>
<reference evidence="9 10" key="1">
    <citation type="submission" date="2019-06" db="EMBL/GenBank/DDBJ databases">
        <title>A chromosomal-level reference genome of Carpinus fangiana (Coryloideae, Betulaceae).</title>
        <authorList>
            <person name="Yang X."/>
            <person name="Wang Z."/>
            <person name="Zhang L."/>
            <person name="Hao G."/>
            <person name="Liu J."/>
            <person name="Yang Y."/>
        </authorList>
    </citation>
    <scope>NUCLEOTIDE SEQUENCE [LARGE SCALE GENOMIC DNA]</scope>
    <source>
        <strain evidence="9">Cfa_2016G</strain>
        <tissue evidence="9">Leaf</tissue>
    </source>
</reference>
<evidence type="ECO:0000256" key="1">
    <source>
        <dbReference type="ARBA" id="ARBA00004141"/>
    </source>
</evidence>
<feature type="transmembrane region" description="Helical" evidence="7">
    <location>
        <begin position="445"/>
        <end position="466"/>
    </location>
</feature>
<dbReference type="EMBL" id="VIBQ01000014">
    <property type="protein sequence ID" value="KAB8349831.1"/>
    <property type="molecule type" value="Genomic_DNA"/>
</dbReference>
<feature type="transmembrane region" description="Helical" evidence="7">
    <location>
        <begin position="229"/>
        <end position="249"/>
    </location>
</feature>
<evidence type="ECO:0000259" key="8">
    <source>
        <dbReference type="PROSITE" id="PS50850"/>
    </source>
</evidence>
<feature type="domain" description="Major facilitator superfamily (MFS) profile" evidence="8">
    <location>
        <begin position="74"/>
        <end position="534"/>
    </location>
</feature>
<feature type="transmembrane region" description="Helical" evidence="7">
    <location>
        <begin position="372"/>
        <end position="391"/>
    </location>
</feature>
<evidence type="ECO:0000313" key="9">
    <source>
        <dbReference type="EMBL" id="KAB8349831.1"/>
    </source>
</evidence>
<organism evidence="9 10">
    <name type="scientific">Carpinus fangiana</name>
    <dbReference type="NCBI Taxonomy" id="176857"/>
    <lineage>
        <taxon>Eukaryota</taxon>
        <taxon>Viridiplantae</taxon>
        <taxon>Streptophyta</taxon>
        <taxon>Embryophyta</taxon>
        <taxon>Tracheophyta</taxon>
        <taxon>Spermatophyta</taxon>
        <taxon>Magnoliopsida</taxon>
        <taxon>eudicotyledons</taxon>
        <taxon>Gunneridae</taxon>
        <taxon>Pentapetalae</taxon>
        <taxon>rosids</taxon>
        <taxon>fabids</taxon>
        <taxon>Fagales</taxon>
        <taxon>Betulaceae</taxon>
        <taxon>Carpinus</taxon>
    </lineage>
</organism>
<keyword evidence="4 7" id="KW-1133">Transmembrane helix</keyword>
<feature type="transmembrane region" description="Helical" evidence="7">
    <location>
        <begin position="202"/>
        <end position="223"/>
    </location>
</feature>
<dbReference type="PROSITE" id="PS00216">
    <property type="entry name" value="SUGAR_TRANSPORT_1"/>
    <property type="match status" value="1"/>
</dbReference>
<dbReference type="PANTHER" id="PTHR23502">
    <property type="entry name" value="MAJOR FACILITATOR SUPERFAMILY"/>
    <property type="match status" value="1"/>
</dbReference>
<keyword evidence="5 7" id="KW-0472">Membrane</keyword>
<feature type="transmembrane region" description="Helical" evidence="7">
    <location>
        <begin position="503"/>
        <end position="529"/>
    </location>
</feature>
<evidence type="ECO:0000256" key="5">
    <source>
        <dbReference type="ARBA" id="ARBA00023136"/>
    </source>
</evidence>
<dbReference type="AlphaFoldDB" id="A0A5N6KWD4"/>
<dbReference type="GO" id="GO:0140115">
    <property type="term" value="P:export across plasma membrane"/>
    <property type="evidence" value="ECO:0007669"/>
    <property type="project" value="UniProtKB-ARBA"/>
</dbReference>
<keyword evidence="3 7" id="KW-0812">Transmembrane</keyword>
<dbReference type="Proteomes" id="UP000327013">
    <property type="component" value="Unassembled WGS sequence"/>
</dbReference>
<protein>
    <recommendedName>
        <fullName evidence="8">Major facilitator superfamily (MFS) profile domain-containing protein</fullName>
    </recommendedName>
</protein>
<dbReference type="GO" id="GO:0022857">
    <property type="term" value="F:transmembrane transporter activity"/>
    <property type="evidence" value="ECO:0007669"/>
    <property type="project" value="InterPro"/>
</dbReference>
<accession>A0A5N6KWD4</accession>
<dbReference type="InterPro" id="IPR020846">
    <property type="entry name" value="MFS_dom"/>
</dbReference>
<comment type="caution">
    <text evidence="9">The sequence shown here is derived from an EMBL/GenBank/DDBJ whole genome shotgun (WGS) entry which is preliminary data.</text>
</comment>
<sequence length="543" mass="59603">MAQNTLPIQEAHSSGFEDVHNNARKPKDDQNPSKLYRLAWDTDLTAFNFGAPIPPSVVRYADPVTLSTLYKAFLSVLGCIANFSTTYSGGSYTSGASAMAEEWNVSRVAILVGVTIYTIGFAITPMALAPLSELYGRRPIFTATGMAFVLFSLCCSLTRLYAGMLVARLLVGVASSTFAVVVVGVVADVYEDDSARTKSLTFFTAGALFGNGFGPLISGYIVQRLGWRWLFYVSTIFLAVMVATFILFWRETRSVVLLSRKARALNQWLDEIDGKDGNGPNKSSSSNISKEEKEISPKRHTRFTTQADEERGSLSEMIALSLARPFRLLFTEPVVFFFSLWAAFSWSIMYALLIVVPYTFQTVYGFDLETSSAVFAAMCVGSVLATVLSLHHDAIAAKWFPRRLLESKSPETRLYFAGVEGALLPIGLFWYGWSAQIGTHWIVPTLALSCATMAMFSIYLAVFSYLSAAYRQYAASANAAQSFARNMLGGAFPLFSEAMFRRLGFGGACSLLGGVGILLTFVPWALIFYGPQIRARSKFAFAD</sequence>
<gene>
    <name evidence="9" type="ORF">FH972_023844</name>
</gene>
<dbReference type="GO" id="GO:0042908">
    <property type="term" value="P:xenobiotic transport"/>
    <property type="evidence" value="ECO:0007669"/>
    <property type="project" value="UniProtKB-ARBA"/>
</dbReference>
<dbReference type="PANTHER" id="PTHR23502:SF134">
    <property type="entry name" value="MAJOR FACILITATOR SUPERFAMILY (MFS) PROFILE DOMAIN-CONTAINING PROTEIN-RELATED"/>
    <property type="match status" value="1"/>
</dbReference>
<dbReference type="InterPro" id="IPR036259">
    <property type="entry name" value="MFS_trans_sf"/>
</dbReference>
<feature type="transmembrane region" description="Helical" evidence="7">
    <location>
        <begin position="167"/>
        <end position="190"/>
    </location>
</feature>
<feature type="transmembrane region" description="Helical" evidence="7">
    <location>
        <begin position="412"/>
        <end position="433"/>
    </location>
</feature>
<feature type="transmembrane region" description="Helical" evidence="7">
    <location>
        <begin position="108"/>
        <end position="128"/>
    </location>
</feature>
<dbReference type="OrthoDB" id="1723315at2759"/>
<feature type="transmembrane region" description="Helical" evidence="7">
    <location>
        <begin position="69"/>
        <end position="88"/>
    </location>
</feature>
<feature type="transmembrane region" description="Helical" evidence="7">
    <location>
        <begin position="140"/>
        <end position="161"/>
    </location>
</feature>
<dbReference type="GO" id="GO:0005886">
    <property type="term" value="C:plasma membrane"/>
    <property type="evidence" value="ECO:0007669"/>
    <property type="project" value="TreeGrafter"/>
</dbReference>
<dbReference type="InterPro" id="IPR011701">
    <property type="entry name" value="MFS"/>
</dbReference>
<keyword evidence="10" id="KW-1185">Reference proteome</keyword>
<evidence type="ECO:0000256" key="6">
    <source>
        <dbReference type="SAM" id="MobiDB-lite"/>
    </source>
</evidence>
<dbReference type="InterPro" id="IPR005829">
    <property type="entry name" value="Sugar_transporter_CS"/>
</dbReference>
<evidence type="ECO:0000313" key="10">
    <source>
        <dbReference type="Proteomes" id="UP000327013"/>
    </source>
</evidence>
<proteinExistence type="predicted"/>
<evidence type="ECO:0000256" key="3">
    <source>
        <dbReference type="ARBA" id="ARBA00022692"/>
    </source>
</evidence>
<feature type="transmembrane region" description="Helical" evidence="7">
    <location>
        <begin position="334"/>
        <end position="360"/>
    </location>
</feature>